<name>A0A6A0H4A7_HYAAZ</name>
<proteinExistence type="predicted"/>
<feature type="region of interest" description="Disordered" evidence="1">
    <location>
        <begin position="243"/>
        <end position="277"/>
    </location>
</feature>
<reference evidence="3" key="1">
    <citation type="submission" date="2014-08" db="EMBL/GenBank/DDBJ databases">
        <authorList>
            <person name="Murali S."/>
            <person name="Richards S."/>
            <person name="Bandaranaike D."/>
            <person name="Bellair M."/>
            <person name="Blankenburg K."/>
            <person name="Chao H."/>
            <person name="Dinh H."/>
            <person name="Doddapaneni H."/>
            <person name="Dugan-Rocha S."/>
            <person name="Elkadiri S."/>
            <person name="Gnanaolivu R."/>
            <person name="Hughes D."/>
            <person name="Lee S."/>
            <person name="Li M."/>
            <person name="Ming W."/>
            <person name="Munidasa M."/>
            <person name="Muniz J."/>
            <person name="Nguyen L."/>
            <person name="Osuji N."/>
            <person name="Pu L.-L."/>
            <person name="Puazo M."/>
            <person name="Skinner E."/>
            <person name="Qu C."/>
            <person name="Quiroz J."/>
            <person name="Raj R."/>
            <person name="Weissenberger G."/>
            <person name="Xin Y."/>
            <person name="Zou X."/>
            <person name="Han Y."/>
            <person name="Worley K."/>
            <person name="Muzny D."/>
            <person name="Gibbs R."/>
        </authorList>
    </citation>
    <scope>NUCLEOTIDE SEQUENCE</scope>
    <source>
        <strain evidence="3">HAZT.00-mixed</strain>
        <tissue evidence="3">Whole organism</tissue>
    </source>
</reference>
<sequence length="439" mass="45443">MASPSSTSLSPVTSSLPLVSSKNISSAMTVSGGGGKHALRQQARRRRRNTSIAAGNSPPITRITMKTLSGAQQLCGASHVTTQQQLSTSTPVTSLLTLPTSLPLQHLQQLHQAHLDVSAAAPVITLPLTTNGLSISSAGVIFSNSLSAQYSTLLSARPLTKDILTSTPLSPSATPSELRNASPGILFNACKSDVETSPVRSFHSSIGSDLSSIVNSAINSVRSSSRLAWTSIATPTTSLSVTHTTTTTTTHASTSSLSSTTSTSLITTNPSSSSASSTVTIVPSTTAVPCVTPPPLEVVCCSSTTTPNLSPSLASTCALTGRALRVSSGQSSPSSLTAAPSTMQDYLAAIPGFKPRKKSGRKLSTAAQLAQSKEGNIDLETPDSILCGVNLRPTLNNHTFTLLSPEQQARLMPLMPQLDLENVGSVKSFITVVHCPALY</sequence>
<feature type="compositionally biased region" description="Basic residues" evidence="1">
    <location>
        <begin position="37"/>
        <end position="49"/>
    </location>
</feature>
<dbReference type="GO" id="GO:0045944">
    <property type="term" value="P:positive regulation of transcription by RNA polymerase II"/>
    <property type="evidence" value="ECO:0007669"/>
    <property type="project" value="TreeGrafter"/>
</dbReference>
<dbReference type="InterPro" id="IPR024811">
    <property type="entry name" value="ASX/ASX-like"/>
</dbReference>
<reference evidence="3" key="2">
    <citation type="journal article" date="2018" name="Environ. Sci. Technol.">
        <title>The Toxicogenome of Hyalella azteca: A Model for Sediment Ecotoxicology and Evolutionary Toxicology.</title>
        <authorList>
            <person name="Poynton H.C."/>
            <person name="Hasenbein S."/>
            <person name="Benoit J.B."/>
            <person name="Sepulveda M.S."/>
            <person name="Poelchau M.F."/>
            <person name="Hughes D.S.T."/>
            <person name="Murali S.C."/>
            <person name="Chen S."/>
            <person name="Glastad K.M."/>
            <person name="Goodisman M.A.D."/>
            <person name="Werren J.H."/>
            <person name="Vineis J.H."/>
            <person name="Bowen J.L."/>
            <person name="Friedrich M."/>
            <person name="Jones J."/>
            <person name="Robertson H.M."/>
            <person name="Feyereisen R."/>
            <person name="Mechler-Hickson A."/>
            <person name="Mathers N."/>
            <person name="Lee C.E."/>
            <person name="Colbourne J.K."/>
            <person name="Biales A."/>
            <person name="Johnston J.S."/>
            <person name="Wellborn G.A."/>
            <person name="Rosendale A.J."/>
            <person name="Cridge A.G."/>
            <person name="Munoz-Torres M.C."/>
            <person name="Bain P.A."/>
            <person name="Manny A.R."/>
            <person name="Major K.M."/>
            <person name="Lambert F.N."/>
            <person name="Vulpe C.D."/>
            <person name="Tuck P."/>
            <person name="Blalock B.J."/>
            <person name="Lin Y.Y."/>
            <person name="Smith M.E."/>
            <person name="Ochoa-Acuna H."/>
            <person name="Chen M.M."/>
            <person name="Childers C.P."/>
            <person name="Qu J."/>
            <person name="Dugan S."/>
            <person name="Lee S.L."/>
            <person name="Chao H."/>
            <person name="Dinh H."/>
            <person name="Han Y."/>
            <person name="Doddapaneni H."/>
            <person name="Worley K.C."/>
            <person name="Muzny D.M."/>
            <person name="Gibbs R.A."/>
            <person name="Richards S."/>
        </authorList>
    </citation>
    <scope>NUCLEOTIDE SEQUENCE</scope>
    <source>
        <strain evidence="3">HAZT.00-mixed</strain>
        <tissue evidence="3">Whole organism</tissue>
    </source>
</reference>
<feature type="region of interest" description="Disordered" evidence="1">
    <location>
        <begin position="26"/>
        <end position="59"/>
    </location>
</feature>
<dbReference type="Proteomes" id="UP000711488">
    <property type="component" value="Unassembled WGS sequence"/>
</dbReference>
<reference evidence="3" key="3">
    <citation type="submission" date="2019-06" db="EMBL/GenBank/DDBJ databases">
        <authorList>
            <person name="Poynton C."/>
            <person name="Hasenbein S."/>
            <person name="Benoit J.B."/>
            <person name="Sepulveda M.S."/>
            <person name="Poelchau M.F."/>
            <person name="Murali S.C."/>
            <person name="Chen S."/>
            <person name="Glastad K.M."/>
            <person name="Werren J.H."/>
            <person name="Vineis J.H."/>
            <person name="Bowen J.L."/>
            <person name="Friedrich M."/>
            <person name="Jones J."/>
            <person name="Robertson H.M."/>
            <person name="Feyereisen R."/>
            <person name="Mechler-Hickson A."/>
            <person name="Mathers N."/>
            <person name="Lee C.E."/>
            <person name="Colbourne J.K."/>
            <person name="Biales A."/>
            <person name="Johnston J.S."/>
            <person name="Wellborn G.A."/>
            <person name="Rosendale A.J."/>
            <person name="Cridge A.G."/>
            <person name="Munoz-Torres M.C."/>
            <person name="Bain P.A."/>
            <person name="Manny A.R."/>
            <person name="Major K.M."/>
            <person name="Lambert F.N."/>
            <person name="Vulpe C.D."/>
            <person name="Tuck P."/>
            <person name="Blalock B.J."/>
            <person name="Lin Y.-Y."/>
            <person name="Smith M.E."/>
            <person name="Ochoa-Acuna H."/>
            <person name="Chen M.-J.M."/>
            <person name="Childers C.P."/>
            <person name="Qu J."/>
            <person name="Dugan S."/>
            <person name="Lee S.L."/>
            <person name="Chao H."/>
            <person name="Dinh H."/>
            <person name="Han Y."/>
            <person name="Doddapaneni H."/>
            <person name="Worley K.C."/>
            <person name="Muzny D.M."/>
            <person name="Gibbs R.A."/>
            <person name="Richards S."/>
        </authorList>
    </citation>
    <scope>NUCLEOTIDE SEQUENCE</scope>
    <source>
        <strain evidence="3">HAZT.00-mixed</strain>
        <tissue evidence="3">Whole organism</tissue>
    </source>
</reference>
<dbReference type="GO" id="GO:0003682">
    <property type="term" value="F:chromatin binding"/>
    <property type="evidence" value="ECO:0007669"/>
    <property type="project" value="TreeGrafter"/>
</dbReference>
<gene>
    <name evidence="3" type="ORF">HAZT_HAZT010077</name>
</gene>
<dbReference type="PANTHER" id="PTHR13578:SF20">
    <property type="entry name" value="POLYCOMB PROTEIN ASX"/>
    <property type="match status" value="1"/>
</dbReference>
<evidence type="ECO:0000313" key="3">
    <source>
        <dbReference type="EMBL" id="KAA0199213.1"/>
    </source>
</evidence>
<dbReference type="PANTHER" id="PTHR13578">
    <property type="entry name" value="ADDITIONAL SEX COMBS LIKE PROTEIN ASXL"/>
    <property type="match status" value="1"/>
</dbReference>
<dbReference type="EMBL" id="JQDR03007054">
    <property type="protein sequence ID" value="KAA0199213.1"/>
    <property type="molecule type" value="Genomic_DNA"/>
</dbReference>
<feature type="domain" description="ASX DEUBAD" evidence="2">
    <location>
        <begin position="365"/>
        <end position="420"/>
    </location>
</feature>
<evidence type="ECO:0000256" key="1">
    <source>
        <dbReference type="SAM" id="MobiDB-lite"/>
    </source>
</evidence>
<comment type="caution">
    <text evidence="3">The sequence shown here is derived from an EMBL/GenBank/DDBJ whole genome shotgun (WGS) entry which is preliminary data.</text>
</comment>
<dbReference type="GO" id="GO:0035517">
    <property type="term" value="C:PR-DUB complex"/>
    <property type="evidence" value="ECO:0007669"/>
    <property type="project" value="TreeGrafter"/>
</dbReference>
<dbReference type="InterPro" id="IPR028020">
    <property type="entry name" value="ASX_DEUBAD_dom"/>
</dbReference>
<evidence type="ECO:0000259" key="2">
    <source>
        <dbReference type="Pfam" id="PF13919"/>
    </source>
</evidence>
<dbReference type="AlphaFoldDB" id="A0A6A0H4A7"/>
<accession>A0A6A0H4A7</accession>
<dbReference type="Pfam" id="PF13919">
    <property type="entry name" value="ASXH"/>
    <property type="match status" value="1"/>
</dbReference>
<protein>
    <recommendedName>
        <fullName evidence="2">ASX DEUBAD domain-containing protein</fullName>
    </recommendedName>
</protein>
<organism evidence="3">
    <name type="scientific">Hyalella azteca</name>
    <name type="common">Amphipod</name>
    <dbReference type="NCBI Taxonomy" id="294128"/>
    <lineage>
        <taxon>Eukaryota</taxon>
        <taxon>Metazoa</taxon>
        <taxon>Ecdysozoa</taxon>
        <taxon>Arthropoda</taxon>
        <taxon>Crustacea</taxon>
        <taxon>Multicrustacea</taxon>
        <taxon>Malacostraca</taxon>
        <taxon>Eumalacostraca</taxon>
        <taxon>Peracarida</taxon>
        <taxon>Amphipoda</taxon>
        <taxon>Senticaudata</taxon>
        <taxon>Talitrida</taxon>
        <taxon>Talitroidea</taxon>
        <taxon>Hyalellidae</taxon>
        <taxon>Hyalella</taxon>
    </lineage>
</organism>
<dbReference type="GO" id="GO:0009887">
    <property type="term" value="P:animal organ morphogenesis"/>
    <property type="evidence" value="ECO:0007669"/>
    <property type="project" value="TreeGrafter"/>
</dbReference>